<evidence type="ECO:0008006" key="4">
    <source>
        <dbReference type="Google" id="ProtNLM"/>
    </source>
</evidence>
<accession>A0A839XNR4</accession>
<organism evidence="2 3">
    <name type="scientific">Prauserella sediminis</name>
    <dbReference type="NCBI Taxonomy" id="577680"/>
    <lineage>
        <taxon>Bacteria</taxon>
        <taxon>Bacillati</taxon>
        <taxon>Actinomycetota</taxon>
        <taxon>Actinomycetes</taxon>
        <taxon>Pseudonocardiales</taxon>
        <taxon>Pseudonocardiaceae</taxon>
        <taxon>Prauserella</taxon>
        <taxon>Prauserella salsuginis group</taxon>
    </lineage>
</organism>
<keyword evidence="1" id="KW-0472">Membrane</keyword>
<proteinExistence type="predicted"/>
<dbReference type="Proteomes" id="UP000564573">
    <property type="component" value="Unassembled WGS sequence"/>
</dbReference>
<dbReference type="AlphaFoldDB" id="A0A839XNR4"/>
<gene>
    <name evidence="2" type="ORF">FB384_002028</name>
</gene>
<dbReference type="RefSeq" id="WP_183781944.1">
    <property type="nucleotide sequence ID" value="NZ_JACIBS010000001.1"/>
</dbReference>
<keyword evidence="1" id="KW-1133">Transmembrane helix</keyword>
<dbReference type="EMBL" id="JACIBS010000001">
    <property type="protein sequence ID" value="MBB3663124.1"/>
    <property type="molecule type" value="Genomic_DNA"/>
</dbReference>
<sequence length="68" mass="6628">MSDKAFDGKSVGTWLPVGMAIGIALGLTVFDNVGVGVGIGVALGMGMATAVSATGKSGKDDETGDPEV</sequence>
<evidence type="ECO:0000256" key="1">
    <source>
        <dbReference type="SAM" id="Phobius"/>
    </source>
</evidence>
<feature type="transmembrane region" description="Helical" evidence="1">
    <location>
        <begin position="36"/>
        <end position="53"/>
    </location>
</feature>
<keyword evidence="3" id="KW-1185">Reference proteome</keyword>
<protein>
    <recommendedName>
        <fullName evidence="4">Glycine zipper family protein</fullName>
    </recommendedName>
</protein>
<keyword evidence="1" id="KW-0812">Transmembrane</keyword>
<reference evidence="2 3" key="1">
    <citation type="submission" date="2020-08" db="EMBL/GenBank/DDBJ databases">
        <title>Sequencing the genomes of 1000 actinobacteria strains.</title>
        <authorList>
            <person name="Klenk H.-P."/>
        </authorList>
    </citation>
    <scope>NUCLEOTIDE SEQUENCE [LARGE SCALE GENOMIC DNA]</scope>
    <source>
        <strain evidence="2 3">DSM 45267</strain>
    </source>
</reference>
<evidence type="ECO:0000313" key="2">
    <source>
        <dbReference type="EMBL" id="MBB3663124.1"/>
    </source>
</evidence>
<comment type="caution">
    <text evidence="2">The sequence shown here is derived from an EMBL/GenBank/DDBJ whole genome shotgun (WGS) entry which is preliminary data.</text>
</comment>
<feature type="transmembrane region" description="Helical" evidence="1">
    <location>
        <begin position="12"/>
        <end position="30"/>
    </location>
</feature>
<name>A0A839XNR4_9PSEU</name>
<evidence type="ECO:0000313" key="3">
    <source>
        <dbReference type="Proteomes" id="UP000564573"/>
    </source>
</evidence>